<organism evidence="2 3">
    <name type="scientific">Ligilactobacillus agilis</name>
    <dbReference type="NCBI Taxonomy" id="1601"/>
    <lineage>
        <taxon>Bacteria</taxon>
        <taxon>Bacillati</taxon>
        <taxon>Bacillota</taxon>
        <taxon>Bacilli</taxon>
        <taxon>Lactobacillales</taxon>
        <taxon>Lactobacillaceae</taxon>
        <taxon>Ligilactobacillus</taxon>
    </lineage>
</organism>
<dbReference type="GeneID" id="75137514"/>
<dbReference type="InterPro" id="IPR050190">
    <property type="entry name" value="UPF0213_domain"/>
</dbReference>
<dbReference type="InterPro" id="IPR035901">
    <property type="entry name" value="GIY-YIG_endonuc_sf"/>
</dbReference>
<dbReference type="InterPro" id="IPR000305">
    <property type="entry name" value="GIY-YIG_endonuc"/>
</dbReference>
<proteinExistence type="inferred from homology"/>
<accession>A0A222W4L1</accession>
<dbReference type="Gene3D" id="3.40.1440.10">
    <property type="entry name" value="GIY-YIG endonuclease"/>
    <property type="match status" value="1"/>
</dbReference>
<sequence length="90" mass="10668">MEKGRYYFYVLLCGDKSFYGGFTTDVWARLKKHQQGKGAKYTKSHLPVKLIHYEEFETKRAALQAEYAFKHQSRRQKEAYLKAHGLKDFT</sequence>
<gene>
    <name evidence="2" type="ORF">N4562_06635</name>
</gene>
<dbReference type="Proteomes" id="UP001058429">
    <property type="component" value="Chromosome"/>
</dbReference>
<evidence type="ECO:0000256" key="1">
    <source>
        <dbReference type="ARBA" id="ARBA00007435"/>
    </source>
</evidence>
<dbReference type="EMBL" id="CP104396">
    <property type="protein sequence ID" value="UXC62772.1"/>
    <property type="molecule type" value="Genomic_DNA"/>
</dbReference>
<dbReference type="PANTHER" id="PTHR34477">
    <property type="entry name" value="UPF0213 PROTEIN YHBQ"/>
    <property type="match status" value="1"/>
</dbReference>
<evidence type="ECO:0000313" key="2">
    <source>
        <dbReference type="EMBL" id="UXC62772.1"/>
    </source>
</evidence>
<dbReference type="SUPFAM" id="SSF82771">
    <property type="entry name" value="GIY-YIG endonuclease"/>
    <property type="match status" value="1"/>
</dbReference>
<comment type="similarity">
    <text evidence="1">Belongs to the UPF0213 family.</text>
</comment>
<dbReference type="PROSITE" id="PS50164">
    <property type="entry name" value="GIY_YIG"/>
    <property type="match status" value="1"/>
</dbReference>
<dbReference type="Pfam" id="PF01541">
    <property type="entry name" value="GIY-YIG"/>
    <property type="match status" value="1"/>
</dbReference>
<dbReference type="STRING" id="1601.GCA_001243975_01984"/>
<dbReference type="PANTHER" id="PTHR34477:SF1">
    <property type="entry name" value="UPF0213 PROTEIN YHBQ"/>
    <property type="match status" value="1"/>
</dbReference>
<evidence type="ECO:0000313" key="3">
    <source>
        <dbReference type="Proteomes" id="UP001058429"/>
    </source>
</evidence>
<dbReference type="KEGG" id="lagl:BEN83_05350"/>
<dbReference type="CDD" id="cd10456">
    <property type="entry name" value="GIY-YIG_UPF0213"/>
    <property type="match status" value="1"/>
</dbReference>
<reference evidence="2" key="1">
    <citation type="submission" date="2022-09" db="EMBL/GenBank/DDBJ databases">
        <title>Complete genome of Ligilactobacillus agilis AM_LB6, isolated from chicken feces.</title>
        <authorList>
            <person name="den Bakker H.C."/>
            <person name="Mann A."/>
        </authorList>
    </citation>
    <scope>NUCLEOTIDE SEQUENCE</scope>
    <source>
        <strain evidence="2">AM_LB6</strain>
    </source>
</reference>
<protein>
    <submittedName>
        <fullName evidence="2">GIY-YIG nuclease family protein</fullName>
    </submittedName>
</protein>
<name>A0A222W4L1_9LACO</name>
<dbReference type="RefSeq" id="WP_050612421.1">
    <property type="nucleotide sequence ID" value="NZ_BLAM01000157.1"/>
</dbReference>
<dbReference type="AlphaFoldDB" id="A0A222W4L1"/>